<keyword evidence="3 6" id="KW-0808">Transferase</keyword>
<dbReference type="RefSeq" id="WP_135255888.1">
    <property type="nucleotide sequence ID" value="NZ_JAHXRS010000014.1"/>
</dbReference>
<dbReference type="GO" id="GO:0032259">
    <property type="term" value="P:methylation"/>
    <property type="evidence" value="ECO:0007669"/>
    <property type="project" value="UniProtKB-KW"/>
</dbReference>
<sequence length="250" mass="27100">MAKVYLVGAGPGDPDLLTLKAYRLLREAPVVLHDRLVDGKILALIQGKRVEVGKAEGESGKQDDIHRLLLHYARTHPFVVRLKGGDPFVFGRGGEEVLFLSAHGVAVEVVPGVSSVLATGLPLTHRGLSSGFAVVSGVLEGGGYPDLSTFAKVPTLVVLMGVRRRAWIAQELIRLGRDPKEPCLFVERATTPKEAQVLSRLEEVAEGKVEVAAPAVWVIGKVVEVFDVLQKTPQAWALAEVGPWWKPYPR</sequence>
<keyword evidence="4" id="KW-0949">S-adenosyl-L-methionine</keyword>
<reference evidence="8 9" key="1">
    <citation type="submission" date="2021-07" db="EMBL/GenBank/DDBJ databases">
        <title>Thermus aquaticus gen. n. and sp. n., a nonsporulating extreme thermophile.</title>
        <authorList>
            <person name="Hu C.-J."/>
            <person name="Li W.-J."/>
            <person name="Xian W.-D."/>
        </authorList>
    </citation>
    <scope>NUCLEOTIDE SEQUENCE [LARGE SCALE GENOMIC DNA]</scope>
    <source>
        <strain evidence="8 9">SYSU G05001</strain>
    </source>
</reference>
<dbReference type="SUPFAM" id="SSF53790">
    <property type="entry name" value="Tetrapyrrole methylase"/>
    <property type="match status" value="1"/>
</dbReference>
<evidence type="ECO:0000256" key="6">
    <source>
        <dbReference type="RuleBase" id="RU003960"/>
    </source>
</evidence>
<keyword evidence="5" id="KW-0627">Porphyrin biosynthesis</keyword>
<dbReference type="EMBL" id="JAHXRS010000014">
    <property type="protein sequence ID" value="MBW6395134.1"/>
    <property type="molecule type" value="Genomic_DNA"/>
</dbReference>
<proteinExistence type="inferred from homology"/>
<dbReference type="PROSITE" id="PS00840">
    <property type="entry name" value="SUMT_2"/>
    <property type="match status" value="1"/>
</dbReference>
<dbReference type="PROSITE" id="PS00839">
    <property type="entry name" value="SUMT_1"/>
    <property type="match status" value="1"/>
</dbReference>
<dbReference type="Pfam" id="PF00590">
    <property type="entry name" value="TP_methylase"/>
    <property type="match status" value="1"/>
</dbReference>
<dbReference type="InterPro" id="IPR050161">
    <property type="entry name" value="Siro_Cobalamin_biosynth"/>
</dbReference>
<dbReference type="InterPro" id="IPR000878">
    <property type="entry name" value="4pyrrol_Mease"/>
</dbReference>
<gene>
    <name evidence="8" type="primary">cobA</name>
    <name evidence="8" type="ORF">KZX47_08240</name>
</gene>
<dbReference type="InterPro" id="IPR003043">
    <property type="entry name" value="Uropor_MeTrfase_CS"/>
</dbReference>
<dbReference type="Proteomes" id="UP000724268">
    <property type="component" value="Unassembled WGS sequence"/>
</dbReference>
<comment type="caution">
    <text evidence="8">The sequence shown here is derived from an EMBL/GenBank/DDBJ whole genome shotgun (WGS) entry which is preliminary data.</text>
</comment>
<dbReference type="GO" id="GO:0004851">
    <property type="term" value="F:uroporphyrin-III C-methyltransferase activity"/>
    <property type="evidence" value="ECO:0007669"/>
    <property type="project" value="UniProtKB-EC"/>
</dbReference>
<evidence type="ECO:0000256" key="2">
    <source>
        <dbReference type="ARBA" id="ARBA00022603"/>
    </source>
</evidence>
<dbReference type="PANTHER" id="PTHR45790">
    <property type="entry name" value="SIROHEME SYNTHASE-RELATED"/>
    <property type="match status" value="1"/>
</dbReference>
<dbReference type="InterPro" id="IPR014777">
    <property type="entry name" value="4pyrrole_Mease_sub1"/>
</dbReference>
<dbReference type="PANTHER" id="PTHR45790:SF3">
    <property type="entry name" value="S-ADENOSYL-L-METHIONINE-DEPENDENT UROPORPHYRINOGEN III METHYLTRANSFERASE, CHLOROPLASTIC"/>
    <property type="match status" value="1"/>
</dbReference>
<feature type="domain" description="Tetrapyrrole methylase" evidence="7">
    <location>
        <begin position="3"/>
        <end position="204"/>
    </location>
</feature>
<evidence type="ECO:0000256" key="5">
    <source>
        <dbReference type="ARBA" id="ARBA00023244"/>
    </source>
</evidence>
<evidence type="ECO:0000313" key="9">
    <source>
        <dbReference type="Proteomes" id="UP000724268"/>
    </source>
</evidence>
<dbReference type="InterPro" id="IPR014776">
    <property type="entry name" value="4pyrrole_Mease_sub2"/>
</dbReference>
<evidence type="ECO:0000313" key="8">
    <source>
        <dbReference type="EMBL" id="MBW6395134.1"/>
    </source>
</evidence>
<evidence type="ECO:0000256" key="4">
    <source>
        <dbReference type="ARBA" id="ARBA00022691"/>
    </source>
</evidence>
<dbReference type="InterPro" id="IPR006366">
    <property type="entry name" value="CobA/CysG_C"/>
</dbReference>
<dbReference type="NCBIfam" id="TIGR01469">
    <property type="entry name" value="cobA_cysG_Cterm"/>
    <property type="match status" value="1"/>
</dbReference>
<dbReference type="NCBIfam" id="NF004790">
    <property type="entry name" value="PRK06136.1"/>
    <property type="match status" value="1"/>
</dbReference>
<organism evidence="8 9">
    <name type="scientific">Thermus brevis</name>
    <dbReference type="NCBI Taxonomy" id="2862456"/>
    <lineage>
        <taxon>Bacteria</taxon>
        <taxon>Thermotogati</taxon>
        <taxon>Deinococcota</taxon>
        <taxon>Deinococci</taxon>
        <taxon>Thermales</taxon>
        <taxon>Thermaceae</taxon>
        <taxon>Thermus</taxon>
    </lineage>
</organism>
<dbReference type="Gene3D" id="3.30.950.10">
    <property type="entry name" value="Methyltransferase, Cobalt-precorrin-4 Transmethylase, Domain 2"/>
    <property type="match status" value="1"/>
</dbReference>
<keyword evidence="2 6" id="KW-0489">Methyltransferase</keyword>
<name>A0ABS7A1Q4_9DEIN</name>
<evidence type="ECO:0000259" key="7">
    <source>
        <dbReference type="Pfam" id="PF00590"/>
    </source>
</evidence>
<evidence type="ECO:0000256" key="1">
    <source>
        <dbReference type="ARBA" id="ARBA00012162"/>
    </source>
</evidence>
<dbReference type="Gene3D" id="3.40.1010.10">
    <property type="entry name" value="Cobalt-precorrin-4 Transmethylase, Domain 1"/>
    <property type="match status" value="1"/>
</dbReference>
<accession>A0ABS7A1Q4</accession>
<comment type="similarity">
    <text evidence="6">Belongs to the precorrin methyltransferase family.</text>
</comment>
<dbReference type="EC" id="2.1.1.107" evidence="1"/>
<evidence type="ECO:0000256" key="3">
    <source>
        <dbReference type="ARBA" id="ARBA00022679"/>
    </source>
</evidence>
<keyword evidence="9" id="KW-1185">Reference proteome</keyword>
<dbReference type="InterPro" id="IPR035996">
    <property type="entry name" value="4pyrrol_Methylase_sf"/>
</dbReference>
<protein>
    <recommendedName>
        <fullName evidence="1">uroporphyrinogen-III C-methyltransferase</fullName>
        <ecNumber evidence="1">2.1.1.107</ecNumber>
    </recommendedName>
</protein>
<dbReference type="CDD" id="cd11642">
    <property type="entry name" value="SUMT"/>
    <property type="match status" value="1"/>
</dbReference>